<dbReference type="InterPro" id="IPR055127">
    <property type="entry name" value="YEATS2_3HBD"/>
</dbReference>
<feature type="region of interest" description="Disordered" evidence="3">
    <location>
        <begin position="849"/>
        <end position="868"/>
    </location>
</feature>
<dbReference type="InterPro" id="IPR055129">
    <property type="entry name" value="YEATS_dom"/>
</dbReference>
<evidence type="ECO:0000256" key="3">
    <source>
        <dbReference type="SAM" id="MobiDB-lite"/>
    </source>
</evidence>
<dbReference type="EMBL" id="OZ037950">
    <property type="protein sequence ID" value="CAL1712652.1"/>
    <property type="molecule type" value="Genomic_DNA"/>
</dbReference>
<dbReference type="Gene3D" id="2.60.40.1970">
    <property type="entry name" value="YEATS domain"/>
    <property type="match status" value="1"/>
</dbReference>
<dbReference type="PROSITE" id="PS51037">
    <property type="entry name" value="YEATS"/>
    <property type="match status" value="1"/>
</dbReference>
<keyword evidence="1 2" id="KW-0539">Nucleus</keyword>
<dbReference type="Pfam" id="PF22951">
    <property type="entry name" value="3HBD"/>
    <property type="match status" value="1"/>
</dbReference>
<evidence type="ECO:0000256" key="1">
    <source>
        <dbReference type="ARBA" id="ARBA00023242"/>
    </source>
</evidence>
<reference evidence="6" key="1">
    <citation type="submission" date="2024-04" db="EMBL/GenBank/DDBJ databases">
        <authorList>
            <person name="Shaw F."/>
            <person name="Minotto A."/>
        </authorList>
    </citation>
    <scope>NUCLEOTIDE SEQUENCE [LARGE SCALE GENOMIC DNA]</scope>
</reference>
<sequence>MFYASDEETIVDGRPPKRRKLLVEDDDAGDISFIDPSPRRILLEEVDLEISLRQRLASTVQSRLAWALLLQESSKCAIGASDHAESDMKTAALDALGAIEAPCNVLFTREVQALQIAQHLRPVTISNASTPSINPLRAPYTTTTRIRGLNRAVRAPPKKLLFLRNTSTNPPQIVKLACQDCSRTDFSSLQGLLNHCRLRHLREYGSHDDCVQSCAVLIEEDEEQAWVVANGTEVAGISLPGLRRLFEIAVGGGRDLLSLPARPAQSNVVKTEESASLTATPVAEVEPTPAPSIHLTRTLGLHEDTPALAPLLGREPKRRVIHVHDENVDIFSGVDLQPKSQVFKKPNWRMRYAHRSEAQSALMESITSSSTPAPADGELSMLEGEETELAASKETSSTPNPFMRGVGTRFHISARVTIQDRSKWIPPEKRSKIHPDHTHLWRLSVSSPSYSLPIVSFLEKLTVSCITDPPASTLVQPITLDAPPFVLTSTTDRPFLASLRFHWTGRDGLNPPITVEHWVELDPLHLSTPVLGDEQVFDVELDRTTELLLPASREDQRIVTWEIQDSDEALISESICDNRNPNSNRKSDNDEAVKKDHEEGDQKDSSPDPDPAYVVKLKALLPQFPITLKDVKGRPPRQLPYHLAVTPAQFLNLVHGRRKAIEWGRARALHEAYEQSKKDDQGGTEYIALTVSDIYCWLKNEGQFPRTAVTTKISLAPENKKIVRGVGVPMNSSDVKKSTEVYCRRCGLHYLLHPSLNSLGDPVRSQVGGPFFIKRPRESAVVKQEPLQSSVPLPASDFTVLNHQGVCTIFHGEFSEISRPVFDLRNIITLPPSNVRPKEETISGVLPSHSREHMKSTTSSSSQLSGMPQIPASSRDLVAIADPELVRAIQRLSASWNLDRLHGGIEPTGSTANALCLKKLDRPRAEVEDELAPFALLSVLTKCMTRVLLESGLEMFREDEDALKRSFGKSRMMQMQMRGAEERKGEVRRVLTPSHVLRGLSGLESGRCRDVDDVRALTRMVLGTLGMSTGT</sequence>
<dbReference type="Proteomes" id="UP001497453">
    <property type="component" value="Chromosome 7"/>
</dbReference>
<dbReference type="InterPro" id="IPR058706">
    <property type="entry name" value="zf-C2H2_AHC1-like"/>
</dbReference>
<evidence type="ECO:0000313" key="5">
    <source>
        <dbReference type="EMBL" id="CAL1712652.1"/>
    </source>
</evidence>
<keyword evidence="6" id="KW-1185">Reference proteome</keyword>
<accession>A0ABP1DXY9</accession>
<name>A0ABP1DXY9_9APHY</name>
<dbReference type="InterPro" id="IPR038704">
    <property type="entry name" value="YEAST_sf"/>
</dbReference>
<protein>
    <recommendedName>
        <fullName evidence="4">YEATS domain-containing protein</fullName>
    </recommendedName>
</protein>
<feature type="region of interest" description="Disordered" evidence="3">
    <location>
        <begin position="573"/>
        <end position="612"/>
    </location>
</feature>
<evidence type="ECO:0000259" key="4">
    <source>
        <dbReference type="PROSITE" id="PS51037"/>
    </source>
</evidence>
<comment type="subcellular location">
    <subcellularLocation>
        <location evidence="2">Nucleus</location>
    </subcellularLocation>
</comment>
<organism evidence="5 6">
    <name type="scientific">Somion occarium</name>
    <dbReference type="NCBI Taxonomy" id="3059160"/>
    <lineage>
        <taxon>Eukaryota</taxon>
        <taxon>Fungi</taxon>
        <taxon>Dikarya</taxon>
        <taxon>Basidiomycota</taxon>
        <taxon>Agaricomycotina</taxon>
        <taxon>Agaricomycetes</taxon>
        <taxon>Polyporales</taxon>
        <taxon>Cerrenaceae</taxon>
        <taxon>Somion</taxon>
    </lineage>
</organism>
<gene>
    <name evidence="5" type="ORF">GFSPODELE1_LOCUS8922</name>
</gene>
<feature type="compositionally biased region" description="Basic and acidic residues" evidence="3">
    <location>
        <begin position="585"/>
        <end position="606"/>
    </location>
</feature>
<dbReference type="Pfam" id="PF25909">
    <property type="entry name" value="zf-C2H2_AHC1"/>
    <property type="match status" value="1"/>
</dbReference>
<evidence type="ECO:0000313" key="6">
    <source>
        <dbReference type="Proteomes" id="UP001497453"/>
    </source>
</evidence>
<feature type="domain" description="YEATS" evidence="4">
    <location>
        <begin position="406"/>
        <end position="551"/>
    </location>
</feature>
<evidence type="ECO:0000256" key="2">
    <source>
        <dbReference type="PROSITE-ProRule" id="PRU00376"/>
    </source>
</evidence>
<proteinExistence type="predicted"/>
<feature type="compositionally biased region" description="Polar residues" evidence="3">
    <location>
        <begin position="575"/>
        <end position="584"/>
    </location>
</feature>